<name>A0A9E8A111_9HYPH</name>
<dbReference type="Pfam" id="PF04230">
    <property type="entry name" value="PS_pyruv_trans"/>
    <property type="match status" value="1"/>
</dbReference>
<feature type="domain" description="Polysaccharide pyruvyl transferase" evidence="2">
    <location>
        <begin position="24"/>
        <end position="376"/>
    </location>
</feature>
<dbReference type="InterPro" id="IPR007345">
    <property type="entry name" value="Polysacch_pyruvyl_Trfase"/>
</dbReference>
<evidence type="ECO:0000256" key="1">
    <source>
        <dbReference type="SAM" id="Coils"/>
    </source>
</evidence>
<feature type="coiled-coil region" evidence="1">
    <location>
        <begin position="393"/>
        <end position="420"/>
    </location>
</feature>
<sequence length="452" mass="49876">METAKAASAKPGRIALLAHCGTGNLGDEGSIAAVLDNITRRWPGVSVVGLSMDPEDTTRRHGIPAFAMRQRIFPFQREWSSTPRSSEPEGFADKLKALARKTGPLFRIGNALRHALFVRPSQLAREVLFLGRSLILLCQLDMLVISGGGQLLDWGGPWAFPYTLFKWLLLAKCLNVECIFLNNGAGPLDAPLSRWFVRRTLDLADYVSLRDSASGDLLRKIGFRGKMKVVADAVWNLRLPERATKAPQDERAERVIGIAPMAYGDSSRHWVDDSQIYHRLIDNLAGFCGRMLERGYRIKLFSSDIWFDSQAIADLDAAIRAKNPGLAPGRVMPEAVCDIPGLLSALSGLDCYVTCRFHGVVFASLQNVPTIALSPHPKVSNLMTALGLSEYCVDIARCDAEDLTARADQLLANADAIKARIKQSVSDFQEQLTEQFDELFPNDNDLNGRKPK</sequence>
<protein>
    <submittedName>
        <fullName evidence="3">Polysaccharide pyruvyl transferase family protein</fullName>
    </submittedName>
</protein>
<gene>
    <name evidence="3" type="ORF">NWE54_25740</name>
</gene>
<keyword evidence="1" id="KW-0175">Coiled coil</keyword>
<dbReference type="AlphaFoldDB" id="A0A9E8A111"/>
<reference evidence="3" key="1">
    <citation type="submission" date="2022-08" db="EMBL/GenBank/DDBJ databases">
        <title>Complete Genome Sequences of 2 Bosea sp. soil isolates.</title>
        <authorList>
            <person name="Alvarez Arevalo M."/>
            <person name="Sterndorff E.B."/>
            <person name="Faurdal D."/>
            <person name="Joergensen T.S."/>
            <person name="Weber T."/>
        </authorList>
    </citation>
    <scope>NUCLEOTIDE SEQUENCE</scope>
    <source>
        <strain evidence="3">NBC_00436</strain>
    </source>
</reference>
<dbReference type="EMBL" id="CP102774">
    <property type="protein sequence ID" value="UZF89932.1"/>
    <property type="molecule type" value="Genomic_DNA"/>
</dbReference>
<organism evidence="3">
    <name type="scientific">Bosea sp. NBC_00436</name>
    <dbReference type="NCBI Taxonomy" id="2969620"/>
    <lineage>
        <taxon>Bacteria</taxon>
        <taxon>Pseudomonadati</taxon>
        <taxon>Pseudomonadota</taxon>
        <taxon>Alphaproteobacteria</taxon>
        <taxon>Hyphomicrobiales</taxon>
        <taxon>Boseaceae</taxon>
        <taxon>Bosea</taxon>
    </lineage>
</organism>
<keyword evidence="3" id="KW-0808">Transferase</keyword>
<dbReference type="PANTHER" id="PTHR36836:SF1">
    <property type="entry name" value="COLANIC ACID BIOSYNTHESIS PROTEIN WCAK"/>
    <property type="match status" value="1"/>
</dbReference>
<proteinExistence type="predicted"/>
<evidence type="ECO:0000259" key="2">
    <source>
        <dbReference type="Pfam" id="PF04230"/>
    </source>
</evidence>
<evidence type="ECO:0000313" key="3">
    <source>
        <dbReference type="EMBL" id="UZF89932.1"/>
    </source>
</evidence>
<dbReference type="GO" id="GO:0016740">
    <property type="term" value="F:transferase activity"/>
    <property type="evidence" value="ECO:0007669"/>
    <property type="project" value="UniProtKB-KW"/>
</dbReference>
<accession>A0A9E8A111</accession>
<dbReference type="PANTHER" id="PTHR36836">
    <property type="entry name" value="COLANIC ACID BIOSYNTHESIS PROTEIN WCAK"/>
    <property type="match status" value="1"/>
</dbReference>